<reference evidence="2" key="1">
    <citation type="submission" date="2021-07" db="EMBL/GenBank/DDBJ databases">
        <title>Draft genome sequence of carbapenem-resistant Aeromonas spp. in Japan.</title>
        <authorList>
            <person name="Maehana S."/>
            <person name="Suzuki M."/>
            <person name="Kitasato H."/>
        </authorList>
    </citation>
    <scope>NUCLEOTIDE SEQUENCE</scope>
    <source>
        <strain evidence="2">KAM351</strain>
    </source>
</reference>
<evidence type="ECO:0000256" key="1">
    <source>
        <dbReference type="SAM" id="MobiDB-lite"/>
    </source>
</evidence>
<protein>
    <recommendedName>
        <fullName evidence="4">HK97 gp10 family phage protein</fullName>
    </recommendedName>
</protein>
<proteinExistence type="predicted"/>
<name>A0AA37FXT9_AERCA</name>
<dbReference type="Proteomes" id="UP000886934">
    <property type="component" value="Unassembled WGS sequence"/>
</dbReference>
<comment type="caution">
    <text evidence="2">The sequence shown here is derived from an EMBL/GenBank/DDBJ whole genome shotgun (WGS) entry which is preliminary data.</text>
</comment>
<dbReference type="NCBIfam" id="TIGR01725">
    <property type="entry name" value="phge_HK97_gp10"/>
    <property type="match status" value="1"/>
</dbReference>
<dbReference type="AlphaFoldDB" id="A0AA37FXT9"/>
<evidence type="ECO:0000313" key="2">
    <source>
        <dbReference type="EMBL" id="GJA64116.1"/>
    </source>
</evidence>
<evidence type="ECO:0000313" key="3">
    <source>
        <dbReference type="Proteomes" id="UP000886934"/>
    </source>
</evidence>
<accession>A0AA37FXT9</accession>
<gene>
    <name evidence="2" type="ORF">KAM351_27270</name>
</gene>
<organism evidence="2 3">
    <name type="scientific">Aeromonas caviae</name>
    <name type="common">Aeromonas punctata</name>
    <dbReference type="NCBI Taxonomy" id="648"/>
    <lineage>
        <taxon>Bacteria</taxon>
        <taxon>Pseudomonadati</taxon>
        <taxon>Pseudomonadota</taxon>
        <taxon>Gammaproteobacteria</taxon>
        <taxon>Aeromonadales</taxon>
        <taxon>Aeromonadaceae</taxon>
        <taxon>Aeromonas</taxon>
    </lineage>
</organism>
<dbReference type="InterPro" id="IPR010064">
    <property type="entry name" value="HK97-gp10_tail"/>
</dbReference>
<feature type="region of interest" description="Disordered" evidence="1">
    <location>
        <begin position="117"/>
        <end position="142"/>
    </location>
</feature>
<sequence>MTTSFDVSGFDELESQLANLDLAVQKKVLREVARTSAQPVLADTRSLYEQNWDHDTGQLGESIKLRVSIPRNPTWADVVASVGVFKNYKVQVAAGKAIDAPVYAYWLEHGTREHSLASGASLKKHSDSAKAQKRAHLRRDRPGQEILIHPGIEARPFIRPAFDRHIEDALEIQRTTLSAAIDKALR</sequence>
<dbReference type="RefSeq" id="WP_223940207.1">
    <property type="nucleotide sequence ID" value="NZ_AP026403.1"/>
</dbReference>
<dbReference type="EMBL" id="BPNN01000040">
    <property type="protein sequence ID" value="GJA64116.1"/>
    <property type="molecule type" value="Genomic_DNA"/>
</dbReference>
<evidence type="ECO:0008006" key="4">
    <source>
        <dbReference type="Google" id="ProtNLM"/>
    </source>
</evidence>